<dbReference type="RefSeq" id="WP_354024993.1">
    <property type="nucleotide sequence ID" value="NZ_JBEPSJ010000002.1"/>
</dbReference>
<dbReference type="InterPro" id="IPR016181">
    <property type="entry name" value="Acyl_CoA_acyltransferase"/>
</dbReference>
<dbReference type="Pfam" id="PF13508">
    <property type="entry name" value="Acetyltransf_7"/>
    <property type="match status" value="1"/>
</dbReference>
<proteinExistence type="predicted"/>
<dbReference type="Gene3D" id="3.40.630.30">
    <property type="match status" value="1"/>
</dbReference>
<dbReference type="CDD" id="cd04301">
    <property type="entry name" value="NAT_SF"/>
    <property type="match status" value="1"/>
</dbReference>
<organism evidence="2 3">
    <name type="scientific">Conyzicola nivalis</name>
    <dbReference type="NCBI Taxonomy" id="1477021"/>
    <lineage>
        <taxon>Bacteria</taxon>
        <taxon>Bacillati</taxon>
        <taxon>Actinomycetota</taxon>
        <taxon>Actinomycetes</taxon>
        <taxon>Micrococcales</taxon>
        <taxon>Microbacteriaceae</taxon>
        <taxon>Conyzicola</taxon>
    </lineage>
</organism>
<evidence type="ECO:0000313" key="3">
    <source>
        <dbReference type="Proteomes" id="UP001549257"/>
    </source>
</evidence>
<name>A0ABV2QQR9_9MICO</name>
<keyword evidence="3" id="KW-1185">Reference proteome</keyword>
<feature type="domain" description="N-acetyltransferase" evidence="1">
    <location>
        <begin position="3"/>
        <end position="159"/>
    </location>
</feature>
<accession>A0ABV2QQR9</accession>
<protein>
    <submittedName>
        <fullName evidence="2">GNAT superfamily N-acetyltransferase</fullName>
    </submittedName>
</protein>
<dbReference type="InterPro" id="IPR000182">
    <property type="entry name" value="GNAT_dom"/>
</dbReference>
<sequence>MTTVIRRAQLEDTGRLGQLHSQCWVELYSRVLPPDVLAELSPPVMAQLWQRFVTRGDAYAQYVAELDGEIVGFAGFGPGRDEGFAELREVYFVYVQPGKQRSGIGSQLLAAEPDASYLWVSERNRGAHKFYRRNRFGPDSRRRIGSLFGTDLPEIRMAR</sequence>
<gene>
    <name evidence="2" type="ORF">ABIE21_002348</name>
</gene>
<evidence type="ECO:0000259" key="1">
    <source>
        <dbReference type="PROSITE" id="PS51186"/>
    </source>
</evidence>
<comment type="caution">
    <text evidence="2">The sequence shown here is derived from an EMBL/GenBank/DDBJ whole genome shotgun (WGS) entry which is preliminary data.</text>
</comment>
<dbReference type="SUPFAM" id="SSF55729">
    <property type="entry name" value="Acyl-CoA N-acyltransferases (Nat)"/>
    <property type="match status" value="1"/>
</dbReference>
<dbReference type="PROSITE" id="PS51186">
    <property type="entry name" value="GNAT"/>
    <property type="match status" value="1"/>
</dbReference>
<reference evidence="2 3" key="1">
    <citation type="submission" date="2024-06" db="EMBL/GenBank/DDBJ databases">
        <title>Sorghum-associated microbial communities from plants grown in Nebraska, USA.</title>
        <authorList>
            <person name="Schachtman D."/>
        </authorList>
    </citation>
    <scope>NUCLEOTIDE SEQUENCE [LARGE SCALE GENOMIC DNA]</scope>
    <source>
        <strain evidence="2 3">2857</strain>
    </source>
</reference>
<dbReference type="EMBL" id="JBEPSJ010000002">
    <property type="protein sequence ID" value="MET4582838.1"/>
    <property type="molecule type" value="Genomic_DNA"/>
</dbReference>
<dbReference type="Proteomes" id="UP001549257">
    <property type="component" value="Unassembled WGS sequence"/>
</dbReference>
<evidence type="ECO:0000313" key="2">
    <source>
        <dbReference type="EMBL" id="MET4582838.1"/>
    </source>
</evidence>